<feature type="coiled-coil region" evidence="1">
    <location>
        <begin position="398"/>
        <end position="425"/>
    </location>
</feature>
<keyword evidence="4" id="KW-1185">Reference proteome</keyword>
<feature type="compositionally biased region" description="Basic and acidic residues" evidence="2">
    <location>
        <begin position="463"/>
        <end position="472"/>
    </location>
</feature>
<dbReference type="PANTHER" id="PTHR34676">
    <property type="entry name" value="DUF4219 DOMAIN-CONTAINING PROTEIN-RELATED"/>
    <property type="match status" value="1"/>
</dbReference>
<dbReference type="Pfam" id="PF14223">
    <property type="entry name" value="Retrotran_gag_2"/>
    <property type="match status" value="1"/>
</dbReference>
<feature type="compositionally biased region" description="Polar residues" evidence="2">
    <location>
        <begin position="452"/>
        <end position="462"/>
    </location>
</feature>
<sequence length="602" mass="69642">MDSKDSKYPIFCGVDYSLWKNKLMNYIKGTDFECWRIIVKGPIEINNVDVMGDITVKKEDDYDEEDFKKASKSFKAMFMLQRRISKKEFSCFSSCISAKEIWDSLELAYEGTSQVKKYRIDLLTQQYEMFYMQKDESINDMSARFSSITNELRNLGKKFETEDLVLKFLRSLTEKWQPKVTAIEEAKDLSLLLYESLLGSLMAHELQLNKRHNETTKSKGIALQANSSDDEGLDNGFGLLVKRFRKYANFKNKNFNKKPNAPKSKSSTKGCFKCGKTTHMIKDFPTWNKIKNKDKREKTKSDYKQAMLASMGWGDQGTGEKEEFEEEEEEANVCFNTNQRTPTLISIRPKDLCLMAEPNSDSDSDKEPEVSFSEIKDKFRKLSKDKILEYFGEMYESFAEQRSEMKEMSSEHKELHTQINDIAEENFLLKEKVKKLHSKKVVDSSNVSKRSFASSDESPTNVDRSKNDKNLDSTKVNPTSAEVNLTSPEVNLISDLQNKIKLLNEHVSSLVNKLTLQESNFTIIKSSFVKKISELQAELENSKDKPEEIVENCKNCKTLEREIEELNKQPKASKNCKNCENLTREKEELNEKFKETFNISKK</sequence>
<organism evidence="3 4">
    <name type="scientific">Saponaria officinalis</name>
    <name type="common">Common soapwort</name>
    <name type="synonym">Lychnis saponaria</name>
    <dbReference type="NCBI Taxonomy" id="3572"/>
    <lineage>
        <taxon>Eukaryota</taxon>
        <taxon>Viridiplantae</taxon>
        <taxon>Streptophyta</taxon>
        <taxon>Embryophyta</taxon>
        <taxon>Tracheophyta</taxon>
        <taxon>Spermatophyta</taxon>
        <taxon>Magnoliopsida</taxon>
        <taxon>eudicotyledons</taxon>
        <taxon>Gunneridae</taxon>
        <taxon>Pentapetalae</taxon>
        <taxon>Caryophyllales</taxon>
        <taxon>Caryophyllaceae</taxon>
        <taxon>Caryophylleae</taxon>
        <taxon>Saponaria</taxon>
    </lineage>
</organism>
<evidence type="ECO:0000313" key="4">
    <source>
        <dbReference type="Proteomes" id="UP001443914"/>
    </source>
</evidence>
<accession>A0AAW1KAT1</accession>
<gene>
    <name evidence="3" type="ORF">RND81_06G135800</name>
</gene>
<reference evidence="3" key="1">
    <citation type="submission" date="2024-03" db="EMBL/GenBank/DDBJ databases">
        <title>WGS assembly of Saponaria officinalis var. Norfolk2.</title>
        <authorList>
            <person name="Jenkins J."/>
            <person name="Shu S."/>
            <person name="Grimwood J."/>
            <person name="Barry K."/>
            <person name="Goodstein D."/>
            <person name="Schmutz J."/>
            <person name="Leebens-Mack J."/>
            <person name="Osbourn A."/>
        </authorList>
    </citation>
    <scope>NUCLEOTIDE SEQUENCE [LARGE SCALE GENOMIC DNA]</scope>
    <source>
        <strain evidence="3">JIC</strain>
    </source>
</reference>
<evidence type="ECO:0000313" key="3">
    <source>
        <dbReference type="EMBL" id="KAK9714987.1"/>
    </source>
</evidence>
<feature type="coiled-coil region" evidence="1">
    <location>
        <begin position="493"/>
        <end position="599"/>
    </location>
</feature>
<proteinExistence type="predicted"/>
<comment type="caution">
    <text evidence="3">The sequence shown here is derived from an EMBL/GenBank/DDBJ whole genome shotgun (WGS) entry which is preliminary data.</text>
</comment>
<evidence type="ECO:0000256" key="2">
    <source>
        <dbReference type="SAM" id="MobiDB-lite"/>
    </source>
</evidence>
<dbReference type="AlphaFoldDB" id="A0AAW1KAT1"/>
<keyword evidence="1" id="KW-0175">Coiled coil</keyword>
<name>A0AAW1KAT1_SAPOF</name>
<protein>
    <submittedName>
        <fullName evidence="3">Uncharacterized protein</fullName>
    </submittedName>
</protein>
<dbReference type="Proteomes" id="UP001443914">
    <property type="component" value="Unassembled WGS sequence"/>
</dbReference>
<feature type="region of interest" description="Disordered" evidence="2">
    <location>
        <begin position="447"/>
        <end position="481"/>
    </location>
</feature>
<dbReference type="EMBL" id="JBDFQZ010000006">
    <property type="protein sequence ID" value="KAK9714987.1"/>
    <property type="molecule type" value="Genomic_DNA"/>
</dbReference>
<dbReference type="PANTHER" id="PTHR34676:SF8">
    <property type="entry name" value="TRANSMEMBRANE PROTEIN"/>
    <property type="match status" value="1"/>
</dbReference>
<evidence type="ECO:0000256" key="1">
    <source>
        <dbReference type="SAM" id="Coils"/>
    </source>
</evidence>